<reference evidence="2" key="1">
    <citation type="submission" date="2016-10" db="EMBL/GenBank/DDBJ databases">
        <authorList>
            <person name="Varghese N."/>
            <person name="Submissions S."/>
        </authorList>
    </citation>
    <scope>NUCLEOTIDE SEQUENCE [LARGE SCALE GENOMIC DNA]</scope>
    <source>
        <strain evidence="2">IBRC-M 10403</strain>
    </source>
</reference>
<sequence length="157" mass="16669">MLAQRGSALVRVGGVGGLGVGERIQSVRFLGPTAHVVTFRRTDPLCTVDLSDAANPRVTGALKITGYSAYLHPVADGRLLGVGQEATDEGRATGTQVSLFDTTGAEARPIARYHRREGLPRSSSTRTRSCTGPNAAWSWCRSTRAAVRAKAARWCCG</sequence>
<dbReference type="AlphaFoldDB" id="A0A1G6JEQ4"/>
<organism evidence="1 2">
    <name type="scientific">Actinokineospora iranica</name>
    <dbReference type="NCBI Taxonomy" id="1271860"/>
    <lineage>
        <taxon>Bacteria</taxon>
        <taxon>Bacillati</taxon>
        <taxon>Actinomycetota</taxon>
        <taxon>Actinomycetes</taxon>
        <taxon>Pseudonocardiales</taxon>
        <taxon>Pseudonocardiaceae</taxon>
        <taxon>Actinokineospora</taxon>
    </lineage>
</organism>
<keyword evidence="2" id="KW-1185">Reference proteome</keyword>
<protein>
    <submittedName>
        <fullName evidence="1">Beta propeller domain-containing protein</fullName>
    </submittedName>
</protein>
<dbReference type="Proteomes" id="UP000199501">
    <property type="component" value="Unassembled WGS sequence"/>
</dbReference>
<evidence type="ECO:0000313" key="1">
    <source>
        <dbReference type="EMBL" id="SDC17133.1"/>
    </source>
</evidence>
<dbReference type="STRING" id="1271860.SAMN05216174_101370"/>
<dbReference type="Pfam" id="PF09826">
    <property type="entry name" value="Beta_propel"/>
    <property type="match status" value="1"/>
</dbReference>
<name>A0A1G6JEQ4_9PSEU</name>
<gene>
    <name evidence="1" type="ORF">SAMN05216174_101370</name>
</gene>
<proteinExistence type="predicted"/>
<accession>A0A1G6JEQ4</accession>
<dbReference type="InterPro" id="IPR019198">
    <property type="entry name" value="Beta_propeller_containing"/>
</dbReference>
<dbReference type="EMBL" id="FMZZ01000001">
    <property type="protein sequence ID" value="SDC17133.1"/>
    <property type="molecule type" value="Genomic_DNA"/>
</dbReference>
<evidence type="ECO:0000313" key="2">
    <source>
        <dbReference type="Proteomes" id="UP000199501"/>
    </source>
</evidence>